<evidence type="ECO:0000313" key="2">
    <source>
        <dbReference type="EMBL" id="AEV95929.1"/>
    </source>
</evidence>
<keyword evidence="1" id="KW-0472">Membrane</keyword>
<gene>
    <name evidence="2" type="ordered locus">PECL_1712</name>
</gene>
<dbReference type="HOGENOM" id="CLU_1720610_0_0_9"/>
<keyword evidence="3" id="KW-1185">Reference proteome</keyword>
<keyword evidence="1" id="KW-0812">Transmembrane</keyword>
<evidence type="ECO:0000313" key="3">
    <source>
        <dbReference type="Proteomes" id="UP000005444"/>
    </source>
</evidence>
<dbReference type="PATRIC" id="fig|701521.8.peg.1613"/>
<feature type="transmembrane region" description="Helical" evidence="1">
    <location>
        <begin position="87"/>
        <end position="108"/>
    </location>
</feature>
<proteinExistence type="predicted"/>
<dbReference type="AlphaFoldDB" id="G8PBE0"/>
<accession>G8PBE0</accession>
<sequence length="152" mass="17226">MSKHKRKNISTEEKVEKATAQIKAQQHTALTIADLPKWMQGAAYSRFMWVQWIAFIPLVLVALSAPMLQNKIPASLAASAPMLNKNVLFIVPFACLIVAYGCWLSIKFHRQGEHITDKKRFSIMEIQTFFGDIIVVSLCTVISIYQVFVAFH</sequence>
<dbReference type="STRING" id="701521.PECL_1712"/>
<dbReference type="KEGG" id="pce:PECL_1712"/>
<organism evidence="2 3">
    <name type="scientific">Pediococcus claussenii (strain ATCC BAA-344 / DSM 14800 / JCM 18046 / KCTC 3811 / LMG 21948 / P06)</name>
    <dbReference type="NCBI Taxonomy" id="701521"/>
    <lineage>
        <taxon>Bacteria</taxon>
        <taxon>Bacillati</taxon>
        <taxon>Bacillota</taxon>
        <taxon>Bacilli</taxon>
        <taxon>Lactobacillales</taxon>
        <taxon>Lactobacillaceae</taxon>
        <taxon>Pediococcus</taxon>
    </lineage>
</organism>
<name>G8PBE0_PEDCP</name>
<reference evidence="2 3" key="1">
    <citation type="journal article" date="2012" name="J. Bacteriol.">
        <title>Complete Genome Sequence of the Beer Spoilage Organism Pediococcus claussenii ATCC BAA-344T.</title>
        <authorList>
            <person name="Pittet V."/>
            <person name="Abegunde T."/>
            <person name="Marfleet T."/>
            <person name="Haakensen M."/>
            <person name="Morrow K."/>
            <person name="Jayaprakash T."/>
            <person name="Schroeder K."/>
            <person name="Trost B."/>
            <person name="Byrns S."/>
            <person name="Bergsveinson J."/>
            <person name="Kusalik A."/>
            <person name="Ziola B."/>
        </authorList>
    </citation>
    <scope>NUCLEOTIDE SEQUENCE [LARGE SCALE GENOMIC DNA]</scope>
    <source>
        <strain evidence="2 3">ATCC BAA-344</strain>
    </source>
</reference>
<evidence type="ECO:0000256" key="1">
    <source>
        <dbReference type="SAM" id="Phobius"/>
    </source>
</evidence>
<dbReference type="eggNOG" id="ENOG50343E2">
    <property type="taxonomic scope" value="Bacteria"/>
</dbReference>
<feature type="transmembrane region" description="Helical" evidence="1">
    <location>
        <begin position="47"/>
        <end position="67"/>
    </location>
</feature>
<keyword evidence="1" id="KW-1133">Transmembrane helix</keyword>
<dbReference type="RefSeq" id="WP_014216123.1">
    <property type="nucleotide sequence ID" value="NC_016605.1"/>
</dbReference>
<protein>
    <submittedName>
        <fullName evidence="2">Uncharacterized protein</fullName>
    </submittedName>
</protein>
<dbReference type="EMBL" id="CP003137">
    <property type="protein sequence ID" value="AEV95929.1"/>
    <property type="molecule type" value="Genomic_DNA"/>
</dbReference>
<feature type="transmembrane region" description="Helical" evidence="1">
    <location>
        <begin position="129"/>
        <end position="151"/>
    </location>
</feature>
<dbReference type="Proteomes" id="UP000005444">
    <property type="component" value="Chromosome"/>
</dbReference>